<dbReference type="PANTHER" id="PTHR33744">
    <property type="entry name" value="CARBOHYDRATE DIACID REGULATOR"/>
    <property type="match status" value="1"/>
</dbReference>
<dbReference type="EMBL" id="BAHC01000076">
    <property type="protein sequence ID" value="GAB89932.1"/>
    <property type="molecule type" value="Genomic_DNA"/>
</dbReference>
<organism evidence="5 6">
    <name type="scientific">Gordonia rhizosphera NBRC 16068</name>
    <dbReference type="NCBI Taxonomy" id="1108045"/>
    <lineage>
        <taxon>Bacteria</taxon>
        <taxon>Bacillati</taxon>
        <taxon>Actinomycetota</taxon>
        <taxon>Actinomycetes</taxon>
        <taxon>Mycobacteriales</taxon>
        <taxon>Gordoniaceae</taxon>
        <taxon>Gordonia</taxon>
    </lineage>
</organism>
<gene>
    <name evidence="5" type="ORF">GORHZ_076_00080</name>
</gene>
<dbReference type="Gene3D" id="1.10.10.2840">
    <property type="entry name" value="PucR C-terminal helix-turn-helix domain"/>
    <property type="match status" value="1"/>
</dbReference>
<dbReference type="PANTHER" id="PTHR33744:SF17">
    <property type="entry name" value="CONSERVED PROTEIN"/>
    <property type="match status" value="1"/>
</dbReference>
<sequence length="501" mass="52452">MTTVRWLLAQRRLGLSLRAGADGLDRTLDCAVSSELLDAGEWMSGGEVLLTTGMRLTGNDSVWPGYLRHLDEAGVAAVGLGVGFGFDEVPRAMIDTADDLGLPLFEVPLPIPFSAITRAVLDQIAAHRSTQLVTASKAQPRMTRAAASGGSGAVVRELAEAIGQHVVLLDPTLAVVAAAPGTVRASDLDRIREVVARDPETAGAVWMTGDATVTVGRVGSGGRTFGHLGVVGPVAPDDIARMLVGHAISLLAIEHAKPRQVARDLVDLHSDALALAVDGSVAGPGLSRILDRAADPAGKVRAAVFAFTDDDAAARGRRRLVDELEHRWPAVFVHRDGAEVIVALRGDDAGAFVARLLKMVNDNGSAAAGLGPDVEVGELGESVRQAAVACRSAAAGQLADLHGSRSVLAIDPVRQALTDASAQQLAPLRTHDAEHGTDLQGTLLAFLQANGNWGVAAAAAGVHRHTLRHRIERIEDLLDADLSDARTRAELLLMLLTEAVR</sequence>
<dbReference type="STRING" id="1108045.GORHZ_076_00080"/>
<feature type="domain" description="CdaR GGDEF-like" evidence="4">
    <location>
        <begin position="295"/>
        <end position="391"/>
    </location>
</feature>
<dbReference type="InterPro" id="IPR051448">
    <property type="entry name" value="CdaR-like_regulators"/>
</dbReference>
<evidence type="ECO:0000313" key="5">
    <source>
        <dbReference type="EMBL" id="GAB89932.1"/>
    </source>
</evidence>
<evidence type="ECO:0000256" key="1">
    <source>
        <dbReference type="ARBA" id="ARBA00006754"/>
    </source>
</evidence>
<protein>
    <recommendedName>
        <fullName evidence="7">CdaR family transcriptional regulator</fullName>
    </recommendedName>
</protein>
<evidence type="ECO:0000259" key="2">
    <source>
        <dbReference type="Pfam" id="PF07905"/>
    </source>
</evidence>
<dbReference type="InterPro" id="IPR042070">
    <property type="entry name" value="PucR_C-HTH_sf"/>
</dbReference>
<keyword evidence="6" id="KW-1185">Reference proteome</keyword>
<dbReference type="InterPro" id="IPR041522">
    <property type="entry name" value="CdaR_GGDEF"/>
</dbReference>
<evidence type="ECO:0000259" key="4">
    <source>
        <dbReference type="Pfam" id="PF17853"/>
    </source>
</evidence>
<accession>K6WCL9</accession>
<dbReference type="InterPro" id="IPR012914">
    <property type="entry name" value="PucR_dom"/>
</dbReference>
<dbReference type="Pfam" id="PF07905">
    <property type="entry name" value="PucR"/>
    <property type="match status" value="1"/>
</dbReference>
<dbReference type="Pfam" id="PF13556">
    <property type="entry name" value="HTH_30"/>
    <property type="match status" value="1"/>
</dbReference>
<feature type="domain" description="PucR C-terminal helix-turn-helix" evidence="3">
    <location>
        <begin position="441"/>
        <end position="496"/>
    </location>
</feature>
<dbReference type="AlphaFoldDB" id="K6WCL9"/>
<dbReference type="RefSeq" id="WP_006332335.1">
    <property type="nucleotide sequence ID" value="NZ_BAHC01000076.1"/>
</dbReference>
<evidence type="ECO:0000313" key="6">
    <source>
        <dbReference type="Proteomes" id="UP000008363"/>
    </source>
</evidence>
<comment type="similarity">
    <text evidence="1">Belongs to the CdaR family.</text>
</comment>
<name>K6WCL9_9ACTN</name>
<feature type="domain" description="Purine catabolism PurC-like" evidence="2">
    <location>
        <begin position="7"/>
        <end position="124"/>
    </location>
</feature>
<dbReference type="eggNOG" id="COG2508">
    <property type="taxonomic scope" value="Bacteria"/>
</dbReference>
<dbReference type="Proteomes" id="UP000008363">
    <property type="component" value="Unassembled WGS sequence"/>
</dbReference>
<dbReference type="InterPro" id="IPR025736">
    <property type="entry name" value="PucR_C-HTH_dom"/>
</dbReference>
<evidence type="ECO:0008006" key="7">
    <source>
        <dbReference type="Google" id="ProtNLM"/>
    </source>
</evidence>
<dbReference type="Pfam" id="PF17853">
    <property type="entry name" value="GGDEF_2"/>
    <property type="match status" value="1"/>
</dbReference>
<proteinExistence type="inferred from homology"/>
<evidence type="ECO:0000259" key="3">
    <source>
        <dbReference type="Pfam" id="PF13556"/>
    </source>
</evidence>
<reference evidence="5 6" key="1">
    <citation type="submission" date="2012-08" db="EMBL/GenBank/DDBJ databases">
        <title>Whole genome shotgun sequence of Gordonia rhizosphera NBRC 16068.</title>
        <authorList>
            <person name="Takarada H."/>
            <person name="Isaki S."/>
            <person name="Hosoyama A."/>
            <person name="Tsuchikane K."/>
            <person name="Katsumata H."/>
            <person name="Baba S."/>
            <person name="Ohji S."/>
            <person name="Yamazaki S."/>
            <person name="Fujita N."/>
        </authorList>
    </citation>
    <scope>NUCLEOTIDE SEQUENCE [LARGE SCALE GENOMIC DNA]</scope>
    <source>
        <strain evidence="5 6">NBRC 16068</strain>
    </source>
</reference>
<comment type="caution">
    <text evidence="5">The sequence shown here is derived from an EMBL/GenBank/DDBJ whole genome shotgun (WGS) entry which is preliminary data.</text>
</comment>